<keyword evidence="2" id="KW-0274">FAD</keyword>
<dbReference type="InterPro" id="IPR016156">
    <property type="entry name" value="FAD/NAD-linked_Rdtase_dimer_sf"/>
</dbReference>
<dbReference type="InterPro" id="IPR036188">
    <property type="entry name" value="FAD/NAD-bd_sf"/>
</dbReference>
<organism evidence="5 6">
    <name type="scientific">Weissella paramesenteroides</name>
    <name type="common">Leuconostoc paramesenteroides</name>
    <dbReference type="NCBI Taxonomy" id="1249"/>
    <lineage>
        <taxon>Bacteria</taxon>
        <taxon>Bacillati</taxon>
        <taxon>Bacillota</taxon>
        <taxon>Bacilli</taxon>
        <taxon>Lactobacillales</taxon>
        <taxon>Lactobacillaceae</taxon>
        <taxon>Weissella</taxon>
    </lineage>
</organism>
<dbReference type="SUPFAM" id="SSF55424">
    <property type="entry name" value="FAD/NAD-linked reductases, dimerisation (C-terminal) domain"/>
    <property type="match status" value="1"/>
</dbReference>
<dbReference type="EMBL" id="JAANXN010000017">
    <property type="protein sequence ID" value="MDF8371976.1"/>
    <property type="molecule type" value="Genomic_DNA"/>
</dbReference>
<dbReference type="PANTHER" id="PTHR43557">
    <property type="entry name" value="APOPTOSIS-INDUCING FACTOR 1"/>
    <property type="match status" value="1"/>
</dbReference>
<dbReference type="RefSeq" id="WP_277362581.1">
    <property type="nucleotide sequence ID" value="NZ_JAANXN010000017.1"/>
</dbReference>
<sequence>MKNDESYNNYRYVIVGGGMVAGYAIKGIRQRDTTGSILVISKEADVPYERPALSKKLWLDDEFTEEDIKIGAETFSEVNFKFDTSVTKINRQDKLAKLDDDTIVHYEKLLLATGGEPKRVKGPEDPHVLAFRDWSDYRRLRKFSGNGRHVVIIGGGYIGTELAASLAQNNTEVTVIFPEQSLGEGKFPEKIRAEYEEAFKENDVAILSGKTVESYDRKDDQLIVKTTDGAKVTADTIVIGLGITPNIELAKTSKLDLADDGVKVDEHLQTSDPAIWAAGDIASYPDRILGRQRIEHVDHARFSGELVGQNMTGADLPYQHTPYFYSMVFNISWQAIGSINLELEQLFDQRENGTIVYFLRGNQLAGVLVWNVVVDLDDVRNLIANPPA</sequence>
<dbReference type="InterPro" id="IPR023753">
    <property type="entry name" value="FAD/NAD-binding_dom"/>
</dbReference>
<accession>A0ABD4XLC5</accession>
<dbReference type="Gene3D" id="3.50.50.60">
    <property type="entry name" value="FAD/NAD(P)-binding domain"/>
    <property type="match status" value="2"/>
</dbReference>
<reference evidence="5 6" key="1">
    <citation type="submission" date="2020-03" db="EMBL/GenBank/DDBJ databases">
        <title>Comparative genomics of Weissella paramesenteroides.</title>
        <authorList>
            <person name="Kant R."/>
            <person name="Takala T."/>
            <person name="Saris P."/>
        </authorList>
    </citation>
    <scope>NUCLEOTIDE SEQUENCE [LARGE SCALE GENOMIC DNA]</scope>
    <source>
        <strain evidence="5 6">SJ27-4</strain>
    </source>
</reference>
<dbReference type="Gene3D" id="3.30.390.30">
    <property type="match status" value="1"/>
</dbReference>
<keyword evidence="3" id="KW-0560">Oxidoreductase</keyword>
<dbReference type="AlphaFoldDB" id="A0ABD4XLC5"/>
<gene>
    <name evidence="5" type="ORF">G9403_10140</name>
</gene>
<dbReference type="Pfam" id="PF07992">
    <property type="entry name" value="Pyr_redox_2"/>
    <property type="match status" value="1"/>
</dbReference>
<dbReference type="PRINTS" id="PR00368">
    <property type="entry name" value="FADPNR"/>
</dbReference>
<feature type="domain" description="FAD/NAD(P)-binding" evidence="4">
    <location>
        <begin position="10"/>
        <end position="304"/>
    </location>
</feature>
<dbReference type="InterPro" id="IPR050446">
    <property type="entry name" value="FAD-oxidoreductase/Apoptosis"/>
</dbReference>
<evidence type="ECO:0000256" key="2">
    <source>
        <dbReference type="ARBA" id="ARBA00022827"/>
    </source>
</evidence>
<keyword evidence="1" id="KW-0285">Flavoprotein</keyword>
<feature type="non-terminal residue" evidence="5">
    <location>
        <position position="388"/>
    </location>
</feature>
<evidence type="ECO:0000313" key="6">
    <source>
        <dbReference type="Proteomes" id="UP001215461"/>
    </source>
</evidence>
<protein>
    <submittedName>
        <fullName evidence="5">FAD-dependent oxidoreductase</fullName>
    </submittedName>
</protein>
<dbReference type="PANTHER" id="PTHR43557:SF4">
    <property type="entry name" value="APOPTOSIS-INDUCING FACTOR 1, MITOCHONDRIAL"/>
    <property type="match status" value="1"/>
</dbReference>
<evidence type="ECO:0000259" key="4">
    <source>
        <dbReference type="Pfam" id="PF07992"/>
    </source>
</evidence>
<dbReference type="GO" id="GO:0016491">
    <property type="term" value="F:oxidoreductase activity"/>
    <property type="evidence" value="ECO:0007669"/>
    <property type="project" value="UniProtKB-KW"/>
</dbReference>
<dbReference type="Proteomes" id="UP001215461">
    <property type="component" value="Unassembled WGS sequence"/>
</dbReference>
<dbReference type="PRINTS" id="PR00411">
    <property type="entry name" value="PNDRDTASEI"/>
</dbReference>
<name>A0ABD4XLC5_WEIPA</name>
<evidence type="ECO:0000256" key="1">
    <source>
        <dbReference type="ARBA" id="ARBA00022630"/>
    </source>
</evidence>
<comment type="caution">
    <text evidence="5">The sequence shown here is derived from an EMBL/GenBank/DDBJ whole genome shotgun (WGS) entry which is preliminary data.</text>
</comment>
<evidence type="ECO:0000313" key="5">
    <source>
        <dbReference type="EMBL" id="MDF8371976.1"/>
    </source>
</evidence>
<evidence type="ECO:0000256" key="3">
    <source>
        <dbReference type="ARBA" id="ARBA00023002"/>
    </source>
</evidence>
<dbReference type="SUPFAM" id="SSF51905">
    <property type="entry name" value="FAD/NAD(P)-binding domain"/>
    <property type="match status" value="1"/>
</dbReference>
<proteinExistence type="predicted"/>